<keyword evidence="3" id="KW-0809">Transit peptide</keyword>
<name>A0A072V6N7_MEDTR</name>
<dbReference type="InterPro" id="IPR003690">
    <property type="entry name" value="MTERF"/>
</dbReference>
<dbReference type="SMART" id="SM00733">
    <property type="entry name" value="Mterf"/>
    <property type="match status" value="4"/>
</dbReference>
<dbReference type="EnsemblPlants" id="KEH37281">
    <property type="protein sequence ID" value="KEH37281"/>
    <property type="gene ID" value="MTR_2g437030"/>
</dbReference>
<evidence type="ECO:0000313" key="5">
    <source>
        <dbReference type="EMBL" id="RHN73218.1"/>
    </source>
</evidence>
<dbReference type="HOGENOM" id="CLU_034145_1_2_1"/>
<gene>
    <name evidence="6" type="primary">25488150</name>
    <name evidence="4" type="ordered locus">MTR_2g437030</name>
    <name evidence="5" type="ORF">MtrunA17_Chr2g0296121</name>
</gene>
<keyword evidence="2" id="KW-0805">Transcription regulation</keyword>
<evidence type="ECO:0000313" key="7">
    <source>
        <dbReference type="Proteomes" id="UP000002051"/>
    </source>
</evidence>
<dbReference type="PANTHER" id="PTHR13068:SF91">
    <property type="entry name" value="TRANSCRIPTION TERMINATION FACTOR FAMILY PROTEIN"/>
    <property type="match status" value="1"/>
</dbReference>
<dbReference type="EMBL" id="CM001218">
    <property type="protein sequence ID" value="KEH37281.1"/>
    <property type="molecule type" value="Genomic_DNA"/>
</dbReference>
<dbReference type="GO" id="GO:0009507">
    <property type="term" value="C:chloroplast"/>
    <property type="evidence" value="ECO:0000318"/>
    <property type="project" value="GO_Central"/>
</dbReference>
<accession>A0A072V6N7</accession>
<proteinExistence type="inferred from homology"/>
<sequence length="469" mass="53865">MKFKNISYGYTAIKPYIYGTKIHCYRRNSSETEIHHQSPPTQSISTEKVFIPSTPSPGKFSNPTQVFLFLHSSFSIFTMLAAHRYTPFLYLKALTFLPTPKPYPLFHRYQLPTFSLPFCTNTSDSTSFAVSYLINNFGFSPQFASKLCSTYKVCFKTNQKPDSVVNFFRNHGFSDTQLCHIIIKEPRLLSCKPCKTLLPKFQFCLSKGASTSDIIKIVCKSPHFLYSSLENQIVPTYELVYRFLQSDNDIIACSIQNPALLSHRLVPHNIQFLIDNGVTHSNIAKLLRYWSPTFQTHHMLKLVEELKVLGFNPSKVTFGVALRAKTSVSKTLWKEKVDAFKKWGWSDEDIMKAFKKRPDSMLTSIDKVNLVMGFWVNQLGWDAMAIAKTPLILSLSLEKTIIPRALVVQYLLSKGLRNKSASLTYPFVVTEKRFLDRFIKHFENEASNMLKLYEDKLNLAYTRDKTCMS</sequence>
<evidence type="ECO:0000313" key="6">
    <source>
        <dbReference type="EnsemblPlants" id="KEH37281"/>
    </source>
</evidence>
<dbReference type="GO" id="GO:0003676">
    <property type="term" value="F:nucleic acid binding"/>
    <property type="evidence" value="ECO:0007669"/>
    <property type="project" value="InterPro"/>
</dbReference>
<keyword evidence="7" id="KW-1185">Reference proteome</keyword>
<dbReference type="Gene3D" id="1.25.70.10">
    <property type="entry name" value="Transcription termination factor 3, mitochondrial"/>
    <property type="match status" value="1"/>
</dbReference>
<dbReference type="AlphaFoldDB" id="A0A072V6N7"/>
<dbReference type="Pfam" id="PF02536">
    <property type="entry name" value="mTERF"/>
    <property type="match status" value="2"/>
</dbReference>
<evidence type="ECO:0000256" key="1">
    <source>
        <dbReference type="ARBA" id="ARBA00007692"/>
    </source>
</evidence>
<dbReference type="FunFam" id="1.25.70.10:FF:000001">
    <property type="entry name" value="Mitochondrial transcription termination factor-like"/>
    <property type="match status" value="1"/>
</dbReference>
<organism evidence="4 7">
    <name type="scientific">Medicago truncatula</name>
    <name type="common">Barrel medic</name>
    <name type="synonym">Medicago tribuloides</name>
    <dbReference type="NCBI Taxonomy" id="3880"/>
    <lineage>
        <taxon>Eukaryota</taxon>
        <taxon>Viridiplantae</taxon>
        <taxon>Streptophyta</taxon>
        <taxon>Embryophyta</taxon>
        <taxon>Tracheophyta</taxon>
        <taxon>Spermatophyta</taxon>
        <taxon>Magnoliopsida</taxon>
        <taxon>eudicotyledons</taxon>
        <taxon>Gunneridae</taxon>
        <taxon>Pentapetalae</taxon>
        <taxon>rosids</taxon>
        <taxon>fabids</taxon>
        <taxon>Fabales</taxon>
        <taxon>Fabaceae</taxon>
        <taxon>Papilionoideae</taxon>
        <taxon>50 kb inversion clade</taxon>
        <taxon>NPAAA clade</taxon>
        <taxon>Hologalegina</taxon>
        <taxon>IRL clade</taxon>
        <taxon>Trifolieae</taxon>
        <taxon>Medicago</taxon>
    </lineage>
</organism>
<dbReference type="Gramene" id="rna9011">
    <property type="protein sequence ID" value="RHN73218.1"/>
    <property type="gene ID" value="gene9011"/>
</dbReference>
<dbReference type="GO" id="GO:0006353">
    <property type="term" value="P:DNA-templated transcription termination"/>
    <property type="evidence" value="ECO:0007669"/>
    <property type="project" value="UniProtKB-KW"/>
</dbReference>
<reference evidence="4 7" key="1">
    <citation type="journal article" date="2011" name="Nature">
        <title>The Medicago genome provides insight into the evolution of rhizobial symbioses.</title>
        <authorList>
            <person name="Young N.D."/>
            <person name="Debelle F."/>
            <person name="Oldroyd G.E."/>
            <person name="Geurts R."/>
            <person name="Cannon S.B."/>
            <person name="Udvardi M.K."/>
            <person name="Benedito V.A."/>
            <person name="Mayer K.F."/>
            <person name="Gouzy J."/>
            <person name="Schoof H."/>
            <person name="Van de Peer Y."/>
            <person name="Proost S."/>
            <person name="Cook D.R."/>
            <person name="Meyers B.C."/>
            <person name="Spannagl M."/>
            <person name="Cheung F."/>
            <person name="De Mita S."/>
            <person name="Krishnakumar V."/>
            <person name="Gundlach H."/>
            <person name="Zhou S."/>
            <person name="Mudge J."/>
            <person name="Bharti A.K."/>
            <person name="Murray J.D."/>
            <person name="Naoumkina M.A."/>
            <person name="Rosen B."/>
            <person name="Silverstein K.A."/>
            <person name="Tang H."/>
            <person name="Rombauts S."/>
            <person name="Zhao P.X."/>
            <person name="Zhou P."/>
            <person name="Barbe V."/>
            <person name="Bardou P."/>
            <person name="Bechner M."/>
            <person name="Bellec A."/>
            <person name="Berger A."/>
            <person name="Berges H."/>
            <person name="Bidwell S."/>
            <person name="Bisseling T."/>
            <person name="Choisne N."/>
            <person name="Couloux A."/>
            <person name="Denny R."/>
            <person name="Deshpande S."/>
            <person name="Dai X."/>
            <person name="Doyle J.J."/>
            <person name="Dudez A.M."/>
            <person name="Farmer A.D."/>
            <person name="Fouteau S."/>
            <person name="Franken C."/>
            <person name="Gibelin C."/>
            <person name="Gish J."/>
            <person name="Goldstein S."/>
            <person name="Gonzalez A.J."/>
            <person name="Green P.J."/>
            <person name="Hallab A."/>
            <person name="Hartog M."/>
            <person name="Hua A."/>
            <person name="Humphray S.J."/>
            <person name="Jeong D.H."/>
            <person name="Jing Y."/>
            <person name="Jocker A."/>
            <person name="Kenton S.M."/>
            <person name="Kim D.J."/>
            <person name="Klee K."/>
            <person name="Lai H."/>
            <person name="Lang C."/>
            <person name="Lin S."/>
            <person name="Macmil S.L."/>
            <person name="Magdelenat G."/>
            <person name="Matthews L."/>
            <person name="McCorrison J."/>
            <person name="Monaghan E.L."/>
            <person name="Mun J.H."/>
            <person name="Najar F.Z."/>
            <person name="Nicholson C."/>
            <person name="Noirot C."/>
            <person name="O'Bleness M."/>
            <person name="Paule C.R."/>
            <person name="Poulain J."/>
            <person name="Prion F."/>
            <person name="Qin B."/>
            <person name="Qu C."/>
            <person name="Retzel E.F."/>
            <person name="Riddle C."/>
            <person name="Sallet E."/>
            <person name="Samain S."/>
            <person name="Samson N."/>
            <person name="Sanders I."/>
            <person name="Saurat O."/>
            <person name="Scarpelli C."/>
            <person name="Schiex T."/>
            <person name="Segurens B."/>
            <person name="Severin A.J."/>
            <person name="Sherrier D.J."/>
            <person name="Shi R."/>
            <person name="Sims S."/>
            <person name="Singer S.R."/>
            <person name="Sinharoy S."/>
            <person name="Sterck L."/>
            <person name="Viollet A."/>
            <person name="Wang B.B."/>
            <person name="Wang K."/>
            <person name="Wang M."/>
            <person name="Wang X."/>
            <person name="Warfsmann J."/>
            <person name="Weissenbach J."/>
            <person name="White D.D."/>
            <person name="White J.D."/>
            <person name="Wiley G.B."/>
            <person name="Wincker P."/>
            <person name="Xing Y."/>
            <person name="Yang L."/>
            <person name="Yao Z."/>
            <person name="Ying F."/>
            <person name="Zhai J."/>
            <person name="Zhou L."/>
            <person name="Zuber A."/>
            <person name="Denarie J."/>
            <person name="Dixon R.A."/>
            <person name="May G.D."/>
            <person name="Schwartz D.C."/>
            <person name="Rogers J."/>
            <person name="Quetier F."/>
            <person name="Town C.D."/>
            <person name="Roe B.A."/>
        </authorList>
    </citation>
    <scope>NUCLEOTIDE SEQUENCE [LARGE SCALE GENOMIC DNA]</scope>
    <source>
        <strain evidence="4">A17</strain>
        <strain evidence="6 7">cv. Jemalong A17</strain>
    </source>
</reference>
<dbReference type="KEGG" id="mtr:25488150"/>
<protein>
    <submittedName>
        <fullName evidence="5">Putative transcription regulator mTERF family</fullName>
    </submittedName>
    <submittedName>
        <fullName evidence="4">mTERF protein</fullName>
    </submittedName>
</protein>
<reference evidence="4 7" key="2">
    <citation type="journal article" date="2014" name="BMC Genomics">
        <title>An improved genome release (version Mt4.0) for the model legume Medicago truncatula.</title>
        <authorList>
            <person name="Tang H."/>
            <person name="Krishnakumar V."/>
            <person name="Bidwell S."/>
            <person name="Rosen B."/>
            <person name="Chan A."/>
            <person name="Zhou S."/>
            <person name="Gentzbittel L."/>
            <person name="Childs K.L."/>
            <person name="Yandell M."/>
            <person name="Gundlach H."/>
            <person name="Mayer K.F."/>
            <person name="Schwartz D.C."/>
            <person name="Town C.D."/>
        </authorList>
    </citation>
    <scope>GENOME REANNOTATION</scope>
    <source>
        <strain evidence="4">A17</strain>
        <strain evidence="6 7">cv. Jemalong A17</strain>
    </source>
</reference>
<dbReference type="GO" id="GO:0009658">
    <property type="term" value="P:chloroplast organization"/>
    <property type="evidence" value="ECO:0000318"/>
    <property type="project" value="GO_Central"/>
</dbReference>
<comment type="similarity">
    <text evidence="1">Belongs to the mTERF family.</text>
</comment>
<dbReference type="Proteomes" id="UP000265566">
    <property type="component" value="Chromosome 2"/>
</dbReference>
<dbReference type="Proteomes" id="UP000002051">
    <property type="component" value="Chromosome 2"/>
</dbReference>
<evidence type="ECO:0000256" key="2">
    <source>
        <dbReference type="ARBA" id="ARBA00022472"/>
    </source>
</evidence>
<dbReference type="OrthoDB" id="637682at2759"/>
<evidence type="ECO:0000256" key="3">
    <source>
        <dbReference type="ARBA" id="ARBA00022946"/>
    </source>
</evidence>
<keyword evidence="2" id="KW-0806">Transcription termination</keyword>
<keyword evidence="2" id="KW-0804">Transcription</keyword>
<evidence type="ECO:0000313" key="4">
    <source>
        <dbReference type="EMBL" id="KEH37281.1"/>
    </source>
</evidence>
<reference evidence="5" key="4">
    <citation type="journal article" date="2018" name="Nat. Plants">
        <title>Whole-genome landscape of Medicago truncatula symbiotic genes.</title>
        <authorList>
            <person name="Pecrix Y."/>
            <person name="Gamas P."/>
            <person name="Carrere S."/>
        </authorList>
    </citation>
    <scope>NUCLEOTIDE SEQUENCE</scope>
    <source>
        <tissue evidence="5">Leaves</tissue>
    </source>
</reference>
<dbReference type="PANTHER" id="PTHR13068">
    <property type="entry name" value="CGI-12 PROTEIN-RELATED"/>
    <property type="match status" value="1"/>
</dbReference>
<dbReference type="InterPro" id="IPR038538">
    <property type="entry name" value="MTERF_sf"/>
</dbReference>
<dbReference type="EMBL" id="PSQE01000002">
    <property type="protein sequence ID" value="RHN73218.1"/>
    <property type="molecule type" value="Genomic_DNA"/>
</dbReference>
<reference evidence="6" key="3">
    <citation type="submission" date="2015-04" db="UniProtKB">
        <authorList>
            <consortium name="EnsemblPlants"/>
        </authorList>
    </citation>
    <scope>IDENTIFICATION</scope>
    <source>
        <strain evidence="6">cv. Jemalong A17</strain>
    </source>
</reference>